<dbReference type="EC" id="2.3.1.35" evidence="6"/>
<dbReference type="GO" id="GO:0004042">
    <property type="term" value="F:L-glutamate N-acetyltransferase activity"/>
    <property type="evidence" value="ECO:0007669"/>
    <property type="project" value="UniProtKB-UniRule"/>
</dbReference>
<protein>
    <recommendedName>
        <fullName evidence="6">Arginine biosynthesis bifunctional protein ArgJ</fullName>
    </recommendedName>
    <domain>
        <recommendedName>
            <fullName evidence="6">Glutamate N-acetyltransferase</fullName>
            <ecNumber evidence="6">2.3.1.35</ecNumber>
        </recommendedName>
        <alternativeName>
            <fullName evidence="6">Ornithine acetyltransferase</fullName>
            <shortName evidence="6">OATase</shortName>
        </alternativeName>
        <alternativeName>
            <fullName evidence="6">Ornithine transacetylase</fullName>
        </alternativeName>
    </domain>
    <domain>
        <recommendedName>
            <fullName evidence="6">Amino-acid acetyltransferase</fullName>
            <ecNumber evidence="6">2.3.1.1</ecNumber>
        </recommendedName>
        <alternativeName>
            <fullName evidence="6">N-acetylglutamate synthase</fullName>
            <shortName evidence="6">AGSase</shortName>
        </alternativeName>
    </domain>
    <component>
        <recommendedName>
            <fullName evidence="6">Arginine biosynthesis bifunctional protein ArgJ alpha chain</fullName>
        </recommendedName>
    </component>
    <component>
        <recommendedName>
            <fullName evidence="6">Arginine biosynthesis bifunctional protein ArgJ beta chain</fullName>
        </recommendedName>
    </component>
</protein>
<dbReference type="SUPFAM" id="SSF56266">
    <property type="entry name" value="DmpA/ArgJ-like"/>
    <property type="match status" value="1"/>
</dbReference>
<sequence length="403" mass="44192">MFNLFSLKGGLNNVEGFFCDGVNVGMKTNPANSGSSNIDGDVAFIRSSVPCDITARFTSNKFQAAPIKHYQNYEKNFQTDFILMNAKNANAMTGMQGIKDIEDIFKNLEKHYKVKNPIMSSTGVIGYRLNQEKITSAFSKFNYNAKESDKTARSIMTTDSFKKELAFKIELDDGSSFNIAAICKGAGMINPAMATMLCFVTTDADIPKADMEALLSEATEGSFNRISVDGDTSTNDTIMLLANKLSGAYNKEAFKEALNKITFELAMMILKDGEGSNKLVAFEVKGAKTEAEARTASIALSNSLLVKTALFGEDPNWGRIASTIGASGVACDDSTLTIHYDNLLIYSNEQRELDKEREDKAYVIMKNSSFKVTCDLGLGDGAYTSYGCDLSYEYVKINAEYRT</sequence>
<dbReference type="NCBIfam" id="TIGR00120">
    <property type="entry name" value="ArgJ"/>
    <property type="match status" value="1"/>
</dbReference>
<comment type="pathway">
    <text evidence="6">Amino-acid biosynthesis; L-arginine biosynthesis; L-ornithine and N-acetyl-L-glutamate from L-glutamate and N(2)-acetyl-L-ornithine (cyclic): step 1/1.</text>
</comment>
<dbReference type="CDD" id="cd02152">
    <property type="entry name" value="OAT"/>
    <property type="match status" value="1"/>
</dbReference>
<dbReference type="PANTHER" id="PTHR23100">
    <property type="entry name" value="ARGININE BIOSYNTHESIS BIFUNCTIONAL PROTEIN ARGJ"/>
    <property type="match status" value="1"/>
</dbReference>
<dbReference type="GO" id="GO:0006526">
    <property type="term" value="P:L-arginine biosynthetic process"/>
    <property type="evidence" value="ECO:0007669"/>
    <property type="project" value="UniProtKB-UniRule"/>
</dbReference>
<comment type="catalytic activity">
    <reaction evidence="6">
        <text>N(2)-acetyl-L-ornithine + L-glutamate = N-acetyl-L-glutamate + L-ornithine</text>
        <dbReference type="Rhea" id="RHEA:15349"/>
        <dbReference type="ChEBI" id="CHEBI:29985"/>
        <dbReference type="ChEBI" id="CHEBI:44337"/>
        <dbReference type="ChEBI" id="CHEBI:46911"/>
        <dbReference type="ChEBI" id="CHEBI:57805"/>
        <dbReference type="EC" id="2.3.1.35"/>
    </reaction>
</comment>
<feature type="binding site" evidence="6">
    <location>
        <position position="398"/>
    </location>
    <ligand>
        <name>substrate</name>
    </ligand>
</feature>
<comment type="function">
    <text evidence="6">Catalyzes two activities which are involved in the cyclic version of arginine biosynthesis: the synthesis of N-acetylglutamate from glutamate and acetyl-CoA as the acetyl donor, and of ornithine by transacetylation between N(2)-acetylornithine and glutamate.</text>
</comment>
<evidence type="ECO:0000256" key="6">
    <source>
        <dbReference type="HAMAP-Rule" id="MF_01106"/>
    </source>
</evidence>
<feature type="active site" description="Nucleophile" evidence="6">
    <location>
        <position position="195"/>
    </location>
</feature>
<dbReference type="AlphaFoldDB" id="A0A6S6S358"/>
<feature type="site" description="Cleavage; by autolysis" evidence="6">
    <location>
        <begin position="194"/>
        <end position="195"/>
    </location>
</feature>
<keyword evidence="6" id="KW-0055">Arginine biosynthesis</keyword>
<feature type="site" description="Involved in the stabilization of negative charge on the oxyanion by the formation of the oxyanion hole" evidence="6">
    <location>
        <position position="123"/>
    </location>
</feature>
<feature type="chain" id="PRO_5028544322" description="Arginine biosynthesis bifunctional protein ArgJ alpha chain" evidence="6">
    <location>
        <begin position="1"/>
        <end position="194"/>
    </location>
</feature>
<dbReference type="InterPro" id="IPR042195">
    <property type="entry name" value="ArgJ_beta_C"/>
</dbReference>
<evidence type="ECO:0000313" key="7">
    <source>
        <dbReference type="EMBL" id="CAA6798744.1"/>
    </source>
</evidence>
<comment type="subcellular location">
    <subcellularLocation>
        <location evidence="6">Cytoplasm</location>
    </subcellularLocation>
</comment>
<evidence type="ECO:0000256" key="2">
    <source>
        <dbReference type="ARBA" id="ARBA00011475"/>
    </source>
</evidence>
<dbReference type="GO" id="GO:0006592">
    <property type="term" value="P:ornithine biosynthetic process"/>
    <property type="evidence" value="ECO:0007669"/>
    <property type="project" value="TreeGrafter"/>
</dbReference>
<dbReference type="Pfam" id="PF01960">
    <property type="entry name" value="ArgJ"/>
    <property type="match status" value="1"/>
</dbReference>
<feature type="binding site" evidence="6">
    <location>
        <position position="195"/>
    </location>
    <ligand>
        <name>substrate</name>
    </ligand>
</feature>
<evidence type="ECO:0000256" key="1">
    <source>
        <dbReference type="ARBA" id="ARBA00006774"/>
    </source>
</evidence>
<dbReference type="Gene3D" id="3.60.70.12">
    <property type="entry name" value="L-amino peptidase D-ALA esterase/amidase"/>
    <property type="match status" value="1"/>
</dbReference>
<gene>
    <name evidence="6" type="primary">argJ</name>
    <name evidence="7" type="ORF">HELGO_WM2256</name>
</gene>
<feature type="binding site" evidence="6">
    <location>
        <position position="274"/>
    </location>
    <ligand>
        <name>substrate</name>
    </ligand>
</feature>
<dbReference type="HAMAP" id="MF_01106">
    <property type="entry name" value="ArgJ"/>
    <property type="match status" value="1"/>
</dbReference>
<reference evidence="7" key="1">
    <citation type="submission" date="2020-01" db="EMBL/GenBank/DDBJ databases">
        <authorList>
            <person name="Meier V. D."/>
            <person name="Meier V D."/>
        </authorList>
    </citation>
    <scope>NUCLEOTIDE SEQUENCE</scope>
    <source>
        <strain evidence="7">HLG_WM_MAG_06</strain>
    </source>
</reference>
<keyword evidence="6" id="KW-0963">Cytoplasm</keyword>
<dbReference type="EC" id="2.3.1.1" evidence="6"/>
<comment type="catalytic activity">
    <reaction evidence="6">
        <text>L-glutamate + acetyl-CoA = N-acetyl-L-glutamate + CoA + H(+)</text>
        <dbReference type="Rhea" id="RHEA:24292"/>
        <dbReference type="ChEBI" id="CHEBI:15378"/>
        <dbReference type="ChEBI" id="CHEBI:29985"/>
        <dbReference type="ChEBI" id="CHEBI:44337"/>
        <dbReference type="ChEBI" id="CHEBI:57287"/>
        <dbReference type="ChEBI" id="CHEBI:57288"/>
        <dbReference type="EC" id="2.3.1.1"/>
    </reaction>
</comment>
<keyword evidence="3 6" id="KW-0808">Transferase</keyword>
<evidence type="ECO:0000256" key="5">
    <source>
        <dbReference type="ARBA" id="ARBA00023315"/>
    </source>
</evidence>
<organism evidence="7">
    <name type="scientific">uncultured Sulfurovum sp</name>
    <dbReference type="NCBI Taxonomy" id="269237"/>
    <lineage>
        <taxon>Bacteria</taxon>
        <taxon>Pseudomonadati</taxon>
        <taxon>Campylobacterota</taxon>
        <taxon>Epsilonproteobacteria</taxon>
        <taxon>Campylobacterales</taxon>
        <taxon>Sulfurovaceae</taxon>
        <taxon>Sulfurovum</taxon>
        <taxon>environmental samples</taxon>
    </lineage>
</organism>
<proteinExistence type="inferred from homology"/>
<dbReference type="EMBL" id="CACVAP010000011">
    <property type="protein sequence ID" value="CAA6798744.1"/>
    <property type="molecule type" value="Genomic_DNA"/>
</dbReference>
<comment type="pathway">
    <text evidence="6">Amino-acid biosynthesis; L-arginine biosynthesis; N(2)-acetyl-L-ornithine from L-glutamate: step 1/4.</text>
</comment>
<keyword evidence="4 6" id="KW-0068">Autocatalytic cleavage</keyword>
<dbReference type="GO" id="GO:0004358">
    <property type="term" value="F:L-glutamate N-acetyltransferase activity, acting on acetyl-L-ornithine as donor"/>
    <property type="evidence" value="ECO:0007669"/>
    <property type="project" value="UniProtKB-UniRule"/>
</dbReference>
<dbReference type="Gene3D" id="3.10.20.340">
    <property type="entry name" value="ArgJ beta chain, C-terminal domain"/>
    <property type="match status" value="1"/>
</dbReference>
<keyword evidence="5 6" id="KW-0012">Acyltransferase</keyword>
<comment type="similarity">
    <text evidence="1 6">Belongs to the ArgJ family.</text>
</comment>
<feature type="binding site" evidence="6">
    <location>
        <position position="184"/>
    </location>
    <ligand>
        <name>substrate</name>
    </ligand>
</feature>
<dbReference type="PANTHER" id="PTHR23100:SF0">
    <property type="entry name" value="ARGININE BIOSYNTHESIS BIFUNCTIONAL PROTEIN ARGJ, MITOCHONDRIAL"/>
    <property type="match status" value="1"/>
</dbReference>
<feature type="site" description="Involved in the stabilization of negative charge on the oxyanion by the formation of the oxyanion hole" evidence="6">
    <location>
        <position position="122"/>
    </location>
</feature>
<dbReference type="InterPro" id="IPR016117">
    <property type="entry name" value="ArgJ-like_dom_sf"/>
</dbReference>
<dbReference type="InterPro" id="IPR002813">
    <property type="entry name" value="Arg_biosynth_ArgJ"/>
</dbReference>
<feature type="chain" id="PRO_5028544321" description="Arginine biosynthesis bifunctional protein ArgJ beta chain" evidence="6">
    <location>
        <begin position="195"/>
        <end position="403"/>
    </location>
</feature>
<feature type="binding site" evidence="6">
    <location>
        <position position="157"/>
    </location>
    <ligand>
        <name>substrate</name>
    </ligand>
</feature>
<name>A0A6S6S358_9BACT</name>
<dbReference type="NCBIfam" id="NF003802">
    <property type="entry name" value="PRK05388.1"/>
    <property type="match status" value="1"/>
</dbReference>
<comment type="subunit">
    <text evidence="2 6">Heterotetramer of two alpha and two beta chains.</text>
</comment>
<keyword evidence="6" id="KW-0028">Amino-acid biosynthesis</keyword>
<accession>A0A6S6S358</accession>
<feature type="binding site" evidence="6">
    <location>
        <position position="403"/>
    </location>
    <ligand>
        <name>substrate</name>
    </ligand>
</feature>
<evidence type="ECO:0000256" key="3">
    <source>
        <dbReference type="ARBA" id="ARBA00022679"/>
    </source>
</evidence>
<keyword evidence="6" id="KW-0511">Multifunctional enzyme</keyword>
<evidence type="ECO:0000256" key="4">
    <source>
        <dbReference type="ARBA" id="ARBA00022813"/>
    </source>
</evidence>
<dbReference type="UniPathway" id="UPA00068">
    <property type="reaction ID" value="UER00106"/>
</dbReference>
<dbReference type="GO" id="GO:0005737">
    <property type="term" value="C:cytoplasm"/>
    <property type="evidence" value="ECO:0007669"/>
    <property type="project" value="UniProtKB-SubCell"/>
</dbReference>